<name>A0A448ZCP8_9STRA</name>
<sequence length="681" mass="73187">MNLRYHATLGAALVATSSAWTSPSLLSMKRSVHHGINREQPFLIHRGFSTGNGVSTTTTSLASALAAPSSSDANTAGQPVATGSIVNVFRGGLVAARIIDDDLSKVNVSLEVDIPEVVDPSLSVPDEMKSKKKSSEDALGGDLTGREVLFGDGTIGIVVVHRPPMVFVYRDSDDSKVEEPSVEGAVTVLDTLYTLNVPKNLQRVDCFGKSVVTVGEDGTILNRPIFAPIPQVKDISLINKPLITGVTMFDALAPIGKGQNMLLIGHDLEDMRRYALDMVSIQKSKGIKCVYASSGDNENQKELKSLMESAGVEEDDIILVSSEESNKDNMEDASDAAEGIVTAATACAIGEAYALEEGVDTLVIVDNINKHKSFWDITTRSLVDVFGVDAVVKGDRDGGASSEMRAFFSSLVQRSAQYNKSRGGGSVTLLLLQKIPAMVDEKDESDLVFTPDDFEGSPAKIRERLDLLVKKNIPLTAANLRKIQIPVPSTAEGIRRLALQHVDDLISMSDGQIWLDERLQNSGRSPPMDFQRSITRIGIGADTQSRADAAAMRRVVEGLRMELSQAESMDGADFDTNASKKQLRNAQAWLLAMHQPPTSVARTLSESCVALLAASSGALNDSIDNGVLAGSEEGSRLIEGLLDHVRKTVPDSLTEIDSTLDFTDETKGLIEEAIKSYVSQN</sequence>
<dbReference type="InterPro" id="IPR027417">
    <property type="entry name" value="P-loop_NTPase"/>
</dbReference>
<dbReference type="AlphaFoldDB" id="A0A448ZCP8"/>
<proteinExistence type="inferred from homology"/>
<dbReference type="SUPFAM" id="SSF47917">
    <property type="entry name" value="C-terminal domain of alpha and beta subunits of F1 ATP synthase"/>
    <property type="match status" value="1"/>
</dbReference>
<dbReference type="PANTHER" id="PTHR48082">
    <property type="entry name" value="ATP SYNTHASE SUBUNIT ALPHA, MITOCHONDRIAL"/>
    <property type="match status" value="1"/>
</dbReference>
<dbReference type="Pfam" id="PF00006">
    <property type="entry name" value="ATP-synt_ab"/>
    <property type="match status" value="1"/>
</dbReference>
<dbReference type="InterPro" id="IPR005294">
    <property type="entry name" value="ATP_synth_F1_asu"/>
</dbReference>
<reference evidence="3 4" key="1">
    <citation type="submission" date="2019-01" db="EMBL/GenBank/DDBJ databases">
        <authorList>
            <person name="Ferrante I. M."/>
        </authorList>
    </citation>
    <scope>NUCLEOTIDE SEQUENCE [LARGE SCALE GENOMIC DNA]</scope>
    <source>
        <strain evidence="3 4">B856</strain>
    </source>
</reference>
<dbReference type="EMBL" id="CAACVS010000236">
    <property type="protein sequence ID" value="VEU39819.1"/>
    <property type="molecule type" value="Genomic_DNA"/>
</dbReference>
<dbReference type="Gene3D" id="1.20.150.20">
    <property type="entry name" value="ATP synthase alpha/beta chain, C-terminal domain"/>
    <property type="match status" value="1"/>
</dbReference>
<evidence type="ECO:0000259" key="2">
    <source>
        <dbReference type="Pfam" id="PF00006"/>
    </source>
</evidence>
<dbReference type="PANTHER" id="PTHR48082:SF2">
    <property type="entry name" value="ATP SYNTHASE SUBUNIT ALPHA, MITOCHONDRIAL"/>
    <property type="match status" value="1"/>
</dbReference>
<dbReference type="GO" id="GO:0005524">
    <property type="term" value="F:ATP binding"/>
    <property type="evidence" value="ECO:0007669"/>
    <property type="project" value="InterPro"/>
</dbReference>
<organism evidence="3 4">
    <name type="scientific">Pseudo-nitzschia multistriata</name>
    <dbReference type="NCBI Taxonomy" id="183589"/>
    <lineage>
        <taxon>Eukaryota</taxon>
        <taxon>Sar</taxon>
        <taxon>Stramenopiles</taxon>
        <taxon>Ochrophyta</taxon>
        <taxon>Bacillariophyta</taxon>
        <taxon>Bacillariophyceae</taxon>
        <taxon>Bacillariophycidae</taxon>
        <taxon>Bacillariales</taxon>
        <taxon>Bacillariaceae</taxon>
        <taxon>Pseudo-nitzschia</taxon>
    </lineage>
</organism>
<keyword evidence="4" id="KW-1185">Reference proteome</keyword>
<dbReference type="GO" id="GO:0045259">
    <property type="term" value="C:proton-transporting ATP synthase complex"/>
    <property type="evidence" value="ECO:0007669"/>
    <property type="project" value="InterPro"/>
</dbReference>
<dbReference type="SUPFAM" id="SSF52540">
    <property type="entry name" value="P-loop containing nucleoside triphosphate hydrolases"/>
    <property type="match status" value="1"/>
</dbReference>
<dbReference type="GO" id="GO:0046933">
    <property type="term" value="F:proton-transporting ATP synthase activity, rotational mechanism"/>
    <property type="evidence" value="ECO:0007669"/>
    <property type="project" value="InterPro"/>
</dbReference>
<protein>
    <recommendedName>
        <fullName evidence="2">ATPase F1/V1/A1 complex alpha/beta subunit nucleotide-binding domain-containing protein</fullName>
    </recommendedName>
</protein>
<feature type="domain" description="ATPase F1/V1/A1 complex alpha/beta subunit nucleotide-binding" evidence="2">
    <location>
        <begin position="245"/>
        <end position="372"/>
    </location>
</feature>
<accession>A0A448ZCP8</accession>
<dbReference type="InterPro" id="IPR000194">
    <property type="entry name" value="ATPase_F1/V1/A1_a/bsu_nucl-bd"/>
</dbReference>
<dbReference type="Gene3D" id="3.40.50.300">
    <property type="entry name" value="P-loop containing nucleotide triphosphate hydrolases"/>
    <property type="match status" value="1"/>
</dbReference>
<dbReference type="Proteomes" id="UP000291116">
    <property type="component" value="Unassembled WGS sequence"/>
</dbReference>
<dbReference type="GO" id="GO:0043531">
    <property type="term" value="F:ADP binding"/>
    <property type="evidence" value="ECO:0007669"/>
    <property type="project" value="TreeGrafter"/>
</dbReference>
<dbReference type="InterPro" id="IPR038376">
    <property type="entry name" value="ATP_synth_asu_C_sf"/>
</dbReference>
<evidence type="ECO:0000313" key="4">
    <source>
        <dbReference type="Proteomes" id="UP000291116"/>
    </source>
</evidence>
<dbReference type="OrthoDB" id="9805536at2759"/>
<comment type="similarity">
    <text evidence="1">Belongs to the ATPase alpha/beta chains family.</text>
</comment>
<gene>
    <name evidence="3" type="ORF">PSNMU_V1.4_AUG-EV-PASAV3_0066950</name>
</gene>
<evidence type="ECO:0000256" key="1">
    <source>
        <dbReference type="ARBA" id="ARBA00008936"/>
    </source>
</evidence>
<evidence type="ECO:0000313" key="3">
    <source>
        <dbReference type="EMBL" id="VEU39819.1"/>
    </source>
</evidence>